<dbReference type="GO" id="GO:0006520">
    <property type="term" value="P:amino acid metabolic process"/>
    <property type="evidence" value="ECO:0007669"/>
    <property type="project" value="InterPro"/>
</dbReference>
<dbReference type="EC" id="4.3.1.7" evidence="5"/>
<dbReference type="InterPro" id="IPR009246">
    <property type="entry name" value="EutC"/>
</dbReference>
<dbReference type="GO" id="GO:0009350">
    <property type="term" value="C:ethanolamine ammonia-lyase complex"/>
    <property type="evidence" value="ECO:0007669"/>
    <property type="project" value="UniProtKB-UniRule"/>
</dbReference>
<dbReference type="Gene3D" id="1.10.30.40">
    <property type="entry name" value="Ethanolamine ammonia-lyase light chain (EutC), N-terminal domain"/>
    <property type="match status" value="1"/>
</dbReference>
<gene>
    <name evidence="5" type="primary">eutC</name>
    <name evidence="6" type="ORF">DFR24_0173</name>
</gene>
<dbReference type="EMBL" id="SOBT01000008">
    <property type="protein sequence ID" value="TDU30817.1"/>
    <property type="molecule type" value="Genomic_DNA"/>
</dbReference>
<feature type="binding site" evidence="5">
    <location>
        <position position="216"/>
    </location>
    <ligand>
        <name>adenosylcob(III)alamin</name>
        <dbReference type="ChEBI" id="CHEBI:18408"/>
    </ligand>
</feature>
<dbReference type="PANTHER" id="PTHR39330">
    <property type="entry name" value="ETHANOLAMINE AMMONIA-LYASE LIGHT CHAIN"/>
    <property type="match status" value="1"/>
</dbReference>
<evidence type="ECO:0000256" key="4">
    <source>
        <dbReference type="ARBA" id="ARBA00024446"/>
    </source>
</evidence>
<organism evidence="6 7">
    <name type="scientific">Panacagrimonas perspica</name>
    <dbReference type="NCBI Taxonomy" id="381431"/>
    <lineage>
        <taxon>Bacteria</taxon>
        <taxon>Pseudomonadati</taxon>
        <taxon>Pseudomonadota</taxon>
        <taxon>Gammaproteobacteria</taxon>
        <taxon>Nevskiales</taxon>
        <taxon>Nevskiaceae</taxon>
        <taxon>Panacagrimonas</taxon>
    </lineage>
</organism>
<protein>
    <recommendedName>
        <fullName evidence="5">Ethanolamine ammonia-lyase small subunit</fullName>
        <shortName evidence="5">EAL small subunit</shortName>
        <ecNumber evidence="5">4.3.1.7</ecNumber>
    </recommendedName>
</protein>
<comment type="cofactor">
    <cofactor evidence="5">
        <name>adenosylcob(III)alamin</name>
        <dbReference type="ChEBI" id="CHEBI:18408"/>
    </cofactor>
    <text evidence="5">Binds between the large and small subunits.</text>
</comment>
<comment type="caution">
    <text evidence="6">The sequence shown here is derived from an EMBL/GenBank/DDBJ whole genome shotgun (WGS) entry which is preliminary data.</text>
</comment>
<comment type="function">
    <text evidence="5">Catalyzes the deamination of various vicinal amino-alcohols to oxo compounds. Allows this organism to utilize ethanolamine as the sole source of nitrogen and carbon in the presence of external vitamin B12.</text>
</comment>
<dbReference type="GO" id="GO:0008851">
    <property type="term" value="F:ethanolamine ammonia-lyase activity"/>
    <property type="evidence" value="ECO:0007669"/>
    <property type="project" value="UniProtKB-UniRule"/>
</dbReference>
<comment type="pathway">
    <text evidence="5">Amine and polyamine degradation; ethanolamine degradation.</text>
</comment>
<dbReference type="UniPathway" id="UPA00560"/>
<keyword evidence="3 5" id="KW-0170">Cobalt</keyword>
<dbReference type="HAMAP" id="MF_00601">
    <property type="entry name" value="EutC"/>
    <property type="match status" value="1"/>
</dbReference>
<comment type="catalytic activity">
    <reaction evidence="5">
        <text>ethanolamine = acetaldehyde + NH4(+)</text>
        <dbReference type="Rhea" id="RHEA:15313"/>
        <dbReference type="ChEBI" id="CHEBI:15343"/>
        <dbReference type="ChEBI" id="CHEBI:28938"/>
        <dbReference type="ChEBI" id="CHEBI:57603"/>
        <dbReference type="EC" id="4.3.1.7"/>
    </reaction>
</comment>
<feature type="binding site" evidence="5">
    <location>
        <position position="187"/>
    </location>
    <ligand>
        <name>adenosylcob(III)alamin</name>
        <dbReference type="ChEBI" id="CHEBI:18408"/>
    </ligand>
</feature>
<dbReference type="PIRSF" id="PIRSF018982">
    <property type="entry name" value="EutC"/>
    <property type="match status" value="1"/>
</dbReference>
<dbReference type="GO" id="GO:0031471">
    <property type="term" value="C:ethanolamine degradation polyhedral organelle"/>
    <property type="evidence" value="ECO:0007669"/>
    <property type="project" value="UniProtKB-UniRule"/>
</dbReference>
<dbReference type="AlphaFoldDB" id="A0A4S3K1A8"/>
<dbReference type="GO" id="GO:0031419">
    <property type="term" value="F:cobalamin binding"/>
    <property type="evidence" value="ECO:0007669"/>
    <property type="project" value="UniProtKB-UniRule"/>
</dbReference>
<keyword evidence="1 5" id="KW-0846">Cobalamin</keyword>
<dbReference type="RefSeq" id="WP_133879456.1">
    <property type="nucleotide sequence ID" value="NZ_MWIN01000023.1"/>
</dbReference>
<sequence>MSDQKKPLAVPVPGVIEPSPAWAELAGLTPARVALGRSGVSLPTREVMSFGVAHARARDAVHAELDVAKLREELAADGWTAIEVTSAATTRTAFLARPDWGRRLDDESNKKLAAIPREKPDLVFVLSDGLSALALHSHASRLLRTLKPKLADLRVAPIVIATQARVALSDEVGQFLGAGIAVSLIGERPGLSTPDSLGAYLTADPRVGRSDAQRNCISNIHGAGLSYETAAAQIEALIRTAHASGVSGVTLAKRLAAPRESP</sequence>
<dbReference type="Pfam" id="PF05985">
    <property type="entry name" value="EutC"/>
    <property type="match status" value="1"/>
</dbReference>
<evidence type="ECO:0000256" key="2">
    <source>
        <dbReference type="ARBA" id="ARBA00023239"/>
    </source>
</evidence>
<evidence type="ECO:0000256" key="1">
    <source>
        <dbReference type="ARBA" id="ARBA00022628"/>
    </source>
</evidence>
<dbReference type="InterPro" id="IPR042255">
    <property type="entry name" value="EutC_N"/>
</dbReference>
<dbReference type="Gene3D" id="3.40.50.11240">
    <property type="entry name" value="Ethanolamine ammonia-lyase light chain (EutC)"/>
    <property type="match status" value="1"/>
</dbReference>
<dbReference type="OrthoDB" id="114248at2"/>
<accession>A0A4S3K1A8</accession>
<comment type="similarity">
    <text evidence="5">Belongs to the EutC family.</text>
</comment>
<keyword evidence="4 5" id="KW-1283">Bacterial microcompartment</keyword>
<dbReference type="PANTHER" id="PTHR39330:SF1">
    <property type="entry name" value="ETHANOLAMINE AMMONIA-LYASE SMALL SUBUNIT"/>
    <property type="match status" value="1"/>
</dbReference>
<feature type="binding site" evidence="5">
    <location>
        <position position="166"/>
    </location>
    <ligand>
        <name>adenosylcob(III)alamin</name>
        <dbReference type="ChEBI" id="CHEBI:18408"/>
    </ligand>
</feature>
<dbReference type="GO" id="GO:0046336">
    <property type="term" value="P:ethanolamine catabolic process"/>
    <property type="evidence" value="ECO:0007669"/>
    <property type="project" value="UniProtKB-UniRule"/>
</dbReference>
<evidence type="ECO:0000313" key="7">
    <source>
        <dbReference type="Proteomes" id="UP000295341"/>
    </source>
</evidence>
<evidence type="ECO:0000313" key="6">
    <source>
        <dbReference type="EMBL" id="TDU30817.1"/>
    </source>
</evidence>
<dbReference type="Proteomes" id="UP000295341">
    <property type="component" value="Unassembled WGS sequence"/>
</dbReference>
<evidence type="ECO:0000256" key="5">
    <source>
        <dbReference type="HAMAP-Rule" id="MF_00601"/>
    </source>
</evidence>
<dbReference type="NCBIfam" id="NF003971">
    <property type="entry name" value="PRK05465.1"/>
    <property type="match status" value="1"/>
</dbReference>
<reference evidence="6 7" key="1">
    <citation type="submission" date="2019-03" db="EMBL/GenBank/DDBJ databases">
        <title>Genomic Encyclopedia of Type Strains, Phase IV (KMG-IV): sequencing the most valuable type-strain genomes for metagenomic binning, comparative biology and taxonomic classification.</title>
        <authorList>
            <person name="Goeker M."/>
        </authorList>
    </citation>
    <scope>NUCLEOTIDE SEQUENCE [LARGE SCALE GENOMIC DNA]</scope>
    <source>
        <strain evidence="6 7">DSM 26377</strain>
    </source>
</reference>
<comment type="subcellular location">
    <subcellularLocation>
        <location evidence="5">Bacterial microcompartment</location>
    </subcellularLocation>
</comment>
<name>A0A4S3K1A8_9GAMM</name>
<evidence type="ECO:0000256" key="3">
    <source>
        <dbReference type="ARBA" id="ARBA00023285"/>
    </source>
</evidence>
<comment type="subunit">
    <text evidence="5">The basic unit is a heterodimer which dimerizes to form tetramers. The heterotetramers trimerize; 6 large subunits form a core ring with 6 small subunits projecting outwards.</text>
</comment>
<proteinExistence type="inferred from homology"/>
<keyword evidence="2 5" id="KW-0456">Lyase</keyword>
<dbReference type="InterPro" id="IPR042251">
    <property type="entry name" value="EutC_C"/>
</dbReference>
<keyword evidence="7" id="KW-1185">Reference proteome</keyword>